<dbReference type="AlphaFoldDB" id="A0A161QJ05"/>
<proteinExistence type="predicted"/>
<dbReference type="InterPro" id="IPR051531">
    <property type="entry name" value="N-acetyltransferase"/>
</dbReference>
<protein>
    <submittedName>
        <fullName evidence="2">GNAT family acetyltransferase</fullName>
    </submittedName>
</protein>
<accession>A0A161QJ05</accession>
<gene>
    <name evidence="2" type="ORF">AZF04_08435</name>
</gene>
<dbReference type="STRING" id="519424.AZF04_08435"/>
<dbReference type="Proteomes" id="UP000075806">
    <property type="component" value="Unassembled WGS sequence"/>
</dbReference>
<comment type="caution">
    <text evidence="2">The sequence shown here is derived from an EMBL/GenBank/DDBJ whole genome shotgun (WGS) entry which is preliminary data.</text>
</comment>
<keyword evidence="2" id="KW-0808">Transferase</keyword>
<dbReference type="Gene3D" id="3.40.630.30">
    <property type="match status" value="1"/>
</dbReference>
<keyword evidence="3" id="KW-1185">Reference proteome</keyword>
<dbReference type="PROSITE" id="PS51186">
    <property type="entry name" value="GNAT"/>
    <property type="match status" value="1"/>
</dbReference>
<dbReference type="Pfam" id="PF13302">
    <property type="entry name" value="Acetyltransf_3"/>
    <property type="match status" value="1"/>
</dbReference>
<dbReference type="PANTHER" id="PTHR43792">
    <property type="entry name" value="GNAT FAMILY, PUTATIVE (AFU_ORTHOLOGUE AFUA_3G00765)-RELATED-RELATED"/>
    <property type="match status" value="1"/>
</dbReference>
<dbReference type="PANTHER" id="PTHR43792:SF9">
    <property type="entry name" value="RIBOSOMAL-PROTEIN-ALANINE ACETYLTRANSFERASE"/>
    <property type="match status" value="1"/>
</dbReference>
<dbReference type="EMBL" id="LTAO01000023">
    <property type="protein sequence ID" value="KYG29538.1"/>
    <property type="molecule type" value="Genomic_DNA"/>
</dbReference>
<evidence type="ECO:0000313" key="2">
    <source>
        <dbReference type="EMBL" id="KYG29538.1"/>
    </source>
</evidence>
<dbReference type="OrthoDB" id="9811523at2"/>
<dbReference type="InterPro" id="IPR000182">
    <property type="entry name" value="GNAT_dom"/>
</dbReference>
<feature type="domain" description="N-acetyltransferase" evidence="1">
    <location>
        <begin position="22"/>
        <end position="174"/>
    </location>
</feature>
<sequence>MMTKIVTERLLLKEMDNSHSTSLFKIWSDPAVTKFMNIERFTSEEQAVQMIELLKQLSKEKKAIRYSIFLSKTNQIIGSCGFNSLDFEHLKAEIGYDLGKDFWGKGYAAEALESLLNYAFHSLNIQRIEAKIEPGNTPSIKLVERLNFQFEGTLRQAEKSKGTFIDLNMYSKLKTD</sequence>
<dbReference type="InterPro" id="IPR016181">
    <property type="entry name" value="Acyl_CoA_acyltransferase"/>
</dbReference>
<dbReference type="SUPFAM" id="SSF55729">
    <property type="entry name" value="Acyl-CoA N-acyltransferases (Nat)"/>
    <property type="match status" value="1"/>
</dbReference>
<evidence type="ECO:0000259" key="1">
    <source>
        <dbReference type="PROSITE" id="PS51186"/>
    </source>
</evidence>
<name>A0A161QJ05_9BACI</name>
<dbReference type="GO" id="GO:0008999">
    <property type="term" value="F:protein-N-terminal-alanine acetyltransferase activity"/>
    <property type="evidence" value="ECO:0007669"/>
    <property type="project" value="TreeGrafter"/>
</dbReference>
<evidence type="ECO:0000313" key="3">
    <source>
        <dbReference type="Proteomes" id="UP000075806"/>
    </source>
</evidence>
<reference evidence="2" key="1">
    <citation type="submission" date="2016-02" db="EMBL/GenBank/DDBJ databases">
        <title>Genome sequence of Bacillus trypoxylicola KCTC 13244(T).</title>
        <authorList>
            <person name="Jeong H."/>
            <person name="Park S.-H."/>
            <person name="Choi S.-K."/>
        </authorList>
    </citation>
    <scope>NUCLEOTIDE SEQUENCE [LARGE SCALE GENOMIC DNA]</scope>
    <source>
        <strain evidence="2">KCTC 13244</strain>
    </source>
</reference>
<organism evidence="2 3">
    <name type="scientific">Alkalihalobacillus trypoxylicola</name>
    <dbReference type="NCBI Taxonomy" id="519424"/>
    <lineage>
        <taxon>Bacteria</taxon>
        <taxon>Bacillati</taxon>
        <taxon>Bacillota</taxon>
        <taxon>Bacilli</taxon>
        <taxon>Bacillales</taxon>
        <taxon>Bacillaceae</taxon>
        <taxon>Alkalihalobacillus</taxon>
    </lineage>
</organism>
<dbReference type="GO" id="GO:0005737">
    <property type="term" value="C:cytoplasm"/>
    <property type="evidence" value="ECO:0007669"/>
    <property type="project" value="TreeGrafter"/>
</dbReference>